<feature type="domain" description="B box-type" evidence="3">
    <location>
        <begin position="80"/>
        <end position="115"/>
    </location>
</feature>
<gene>
    <name evidence="4" type="ORF">M0813_06317</name>
</gene>
<dbReference type="Gene3D" id="2.60.120.920">
    <property type="match status" value="1"/>
</dbReference>
<evidence type="ECO:0000259" key="3">
    <source>
        <dbReference type="PROSITE" id="PS50119"/>
    </source>
</evidence>
<dbReference type="PANTHER" id="PTHR25462:SF296">
    <property type="entry name" value="MEIOTIC P26, ISOFORM F"/>
    <property type="match status" value="1"/>
</dbReference>
<keyword evidence="1" id="KW-0862">Zinc</keyword>
<dbReference type="SUPFAM" id="SSF49899">
    <property type="entry name" value="Concanavalin A-like lectins/glucanases"/>
    <property type="match status" value="1"/>
</dbReference>
<dbReference type="Pfam" id="PF00622">
    <property type="entry name" value="SPRY"/>
    <property type="match status" value="1"/>
</dbReference>
<keyword evidence="1" id="KW-0479">Metal-binding</keyword>
<dbReference type="InterPro" id="IPR013320">
    <property type="entry name" value="ConA-like_dom_sf"/>
</dbReference>
<proteinExistence type="predicted"/>
<keyword evidence="5" id="KW-1185">Reference proteome</keyword>
<feature type="coiled-coil region" evidence="2">
    <location>
        <begin position="170"/>
        <end position="215"/>
    </location>
</feature>
<dbReference type="Pfam" id="PF00643">
    <property type="entry name" value="zf-B_box"/>
    <property type="match status" value="1"/>
</dbReference>
<organism evidence="4 5">
    <name type="scientific">Anaeramoeba flamelloides</name>
    <dbReference type="NCBI Taxonomy" id="1746091"/>
    <lineage>
        <taxon>Eukaryota</taxon>
        <taxon>Metamonada</taxon>
        <taxon>Anaeramoebidae</taxon>
        <taxon>Anaeramoeba</taxon>
    </lineage>
</organism>
<reference evidence="4" key="1">
    <citation type="submission" date="2022-08" db="EMBL/GenBank/DDBJ databases">
        <title>Novel sulfate-reducing endosymbionts in the free-living metamonad Anaeramoeba.</title>
        <authorList>
            <person name="Jerlstrom-Hultqvist J."/>
            <person name="Cepicka I."/>
            <person name="Gallot-Lavallee L."/>
            <person name="Salas-Leiva D."/>
            <person name="Curtis B.A."/>
            <person name="Zahonova K."/>
            <person name="Pipaliya S."/>
            <person name="Dacks J."/>
            <person name="Roger A.J."/>
        </authorList>
    </citation>
    <scope>NUCLEOTIDE SEQUENCE</scope>
    <source>
        <strain evidence="4">Schooner1</strain>
    </source>
</reference>
<dbReference type="PANTHER" id="PTHR25462">
    <property type="entry name" value="BONUS, ISOFORM C-RELATED"/>
    <property type="match status" value="1"/>
</dbReference>
<comment type="caution">
    <text evidence="4">The sequence shown here is derived from an EMBL/GenBank/DDBJ whole genome shotgun (WGS) entry which is preliminary data.</text>
</comment>
<dbReference type="SMART" id="SM00336">
    <property type="entry name" value="BBOX"/>
    <property type="match status" value="2"/>
</dbReference>
<dbReference type="SUPFAM" id="SSF57845">
    <property type="entry name" value="B-box zinc-binding domain"/>
    <property type="match status" value="1"/>
</dbReference>
<dbReference type="InterPro" id="IPR000315">
    <property type="entry name" value="Znf_B-box"/>
</dbReference>
<evidence type="ECO:0000256" key="2">
    <source>
        <dbReference type="SAM" id="Coils"/>
    </source>
</evidence>
<dbReference type="CDD" id="cd19757">
    <property type="entry name" value="Bbox1"/>
    <property type="match status" value="1"/>
</dbReference>
<dbReference type="InterPro" id="IPR043136">
    <property type="entry name" value="B30.2/SPRY_sf"/>
</dbReference>
<keyword evidence="2" id="KW-0175">Coiled coil</keyword>
<dbReference type="Gene3D" id="3.30.160.60">
    <property type="entry name" value="Classic Zinc Finger"/>
    <property type="match status" value="1"/>
</dbReference>
<feature type="domain" description="B box-type" evidence="3">
    <location>
        <begin position="14"/>
        <end position="64"/>
    </location>
</feature>
<dbReference type="CDD" id="cd11709">
    <property type="entry name" value="SPRY"/>
    <property type="match status" value="1"/>
</dbReference>
<dbReference type="EMBL" id="JAOAOG010000307">
    <property type="protein sequence ID" value="KAJ6230938.1"/>
    <property type="molecule type" value="Genomic_DNA"/>
</dbReference>
<sequence length="539" mass="61716">MTKLITKNETIKVSVSNLCENCIEDGNEVLAKFYCKTCKMSYCEKCNDLAHSLTALKRHKRVELKNGSFQKNKHLVERTCAKHNKKLKVFCFDCGQVICTKCAFSDHEGHKIKVVEIASKEYKLKNYKLLNETLKRKDHFLVKLENETKTITSRLDYRLNDLHKKKEFLSQRLEKTFLQLKDEITDEEMKKLSLLKEQKQKEEKNVKLLKDAEKNFSRIQAAQRRKDYLEIVIFSILFNKASTITESQEEETLAAISGPQKQLYIADQTTALAKMTFNAPFDTSNSKVEIDKKFGSIGDTIRILYKIYDSKNKLAAYQPITNRCVIKLPNNEQEVISNFTKMENTSGTFYYEYKAKKSGKYEIVNFTIDGEKIAIYNNLAFTINVYSNCWNENKKGERIALSDGNRSARYIGGSGSGKDRQIEGSQIMTQGVHTFRLKVVKLSGCMEFGVKPPQKKGWAYKVGWTFCLDCADKHSLGSSYRFGKKCKTGDVITIIINMDTHTVSYKINDNNLGIAHKNVAKELVLAVGIWGINDQLTFL</sequence>
<evidence type="ECO:0000313" key="5">
    <source>
        <dbReference type="Proteomes" id="UP001150062"/>
    </source>
</evidence>
<dbReference type="PROSITE" id="PS50119">
    <property type="entry name" value="ZF_BBOX"/>
    <property type="match status" value="2"/>
</dbReference>
<dbReference type="InterPro" id="IPR003877">
    <property type="entry name" value="SPRY_dom"/>
</dbReference>
<dbReference type="CDD" id="cd19769">
    <property type="entry name" value="Bbox2_TRIM16-like"/>
    <property type="match status" value="1"/>
</dbReference>
<dbReference type="InterPro" id="IPR047153">
    <property type="entry name" value="TRIM45/56/19-like"/>
</dbReference>
<dbReference type="Proteomes" id="UP001150062">
    <property type="component" value="Unassembled WGS sequence"/>
</dbReference>
<name>A0ABQ8XE58_9EUKA</name>
<keyword evidence="1" id="KW-0863">Zinc-finger</keyword>
<evidence type="ECO:0000256" key="1">
    <source>
        <dbReference type="PROSITE-ProRule" id="PRU00024"/>
    </source>
</evidence>
<protein>
    <submittedName>
        <fullName evidence="4">E3 ubiquitin-protein ligase trim</fullName>
    </submittedName>
</protein>
<evidence type="ECO:0000313" key="4">
    <source>
        <dbReference type="EMBL" id="KAJ6230938.1"/>
    </source>
</evidence>
<accession>A0ABQ8XE58</accession>